<name>A0AAD4MP55_9BILA</name>
<dbReference type="EMBL" id="JAKKPZ010000167">
    <property type="protein sequence ID" value="KAI1699771.1"/>
    <property type="molecule type" value="Genomic_DNA"/>
</dbReference>
<gene>
    <name evidence="1" type="ORF">DdX_17117</name>
</gene>
<sequence length="124" mass="14639">MIRSSGLRKYGRRMHKWARRKIDPLKKMKSKQKIKVSDNAPPLYSTTDRFKNIAQLRRIRDFYAKLYDFLNDLHLVSDYSNRCCYYLSNLLHWDDSPARSKLKPAGIRKLIFDHFGTGDASSLL</sequence>
<comment type="caution">
    <text evidence="1">The sequence shown here is derived from an EMBL/GenBank/DDBJ whole genome shotgun (WGS) entry which is preliminary data.</text>
</comment>
<reference evidence="1" key="1">
    <citation type="submission" date="2022-01" db="EMBL/GenBank/DDBJ databases">
        <title>Genome Sequence Resource for Two Populations of Ditylenchus destructor, the Migratory Endoparasitic Phytonematode.</title>
        <authorList>
            <person name="Zhang H."/>
            <person name="Lin R."/>
            <person name="Xie B."/>
        </authorList>
    </citation>
    <scope>NUCLEOTIDE SEQUENCE</scope>
    <source>
        <strain evidence="1">BazhouSP</strain>
    </source>
</reference>
<keyword evidence="2" id="KW-1185">Reference proteome</keyword>
<accession>A0AAD4MP55</accession>
<protein>
    <submittedName>
        <fullName evidence="1">Uncharacterized protein</fullName>
    </submittedName>
</protein>
<dbReference type="AlphaFoldDB" id="A0AAD4MP55"/>
<evidence type="ECO:0000313" key="1">
    <source>
        <dbReference type="EMBL" id="KAI1699771.1"/>
    </source>
</evidence>
<organism evidence="1 2">
    <name type="scientific">Ditylenchus destructor</name>
    <dbReference type="NCBI Taxonomy" id="166010"/>
    <lineage>
        <taxon>Eukaryota</taxon>
        <taxon>Metazoa</taxon>
        <taxon>Ecdysozoa</taxon>
        <taxon>Nematoda</taxon>
        <taxon>Chromadorea</taxon>
        <taxon>Rhabditida</taxon>
        <taxon>Tylenchina</taxon>
        <taxon>Tylenchomorpha</taxon>
        <taxon>Sphaerularioidea</taxon>
        <taxon>Anguinidae</taxon>
        <taxon>Anguininae</taxon>
        <taxon>Ditylenchus</taxon>
    </lineage>
</organism>
<dbReference type="Proteomes" id="UP001201812">
    <property type="component" value="Unassembled WGS sequence"/>
</dbReference>
<proteinExistence type="predicted"/>
<evidence type="ECO:0000313" key="2">
    <source>
        <dbReference type="Proteomes" id="UP001201812"/>
    </source>
</evidence>